<dbReference type="Gramene" id="OQU90355">
    <property type="protein sequence ID" value="OQU90355"/>
    <property type="gene ID" value="SORBI_3002G394466"/>
</dbReference>
<dbReference type="EMBL" id="CM000761">
    <property type="protein sequence ID" value="OQU90355.1"/>
    <property type="molecule type" value="Genomic_DNA"/>
</dbReference>
<organism evidence="1 2">
    <name type="scientific">Sorghum bicolor</name>
    <name type="common">Sorghum</name>
    <name type="synonym">Sorghum vulgare</name>
    <dbReference type="NCBI Taxonomy" id="4558"/>
    <lineage>
        <taxon>Eukaryota</taxon>
        <taxon>Viridiplantae</taxon>
        <taxon>Streptophyta</taxon>
        <taxon>Embryophyta</taxon>
        <taxon>Tracheophyta</taxon>
        <taxon>Spermatophyta</taxon>
        <taxon>Magnoliopsida</taxon>
        <taxon>Liliopsida</taxon>
        <taxon>Poales</taxon>
        <taxon>Poaceae</taxon>
        <taxon>PACMAD clade</taxon>
        <taxon>Panicoideae</taxon>
        <taxon>Andropogonodae</taxon>
        <taxon>Andropogoneae</taxon>
        <taxon>Sorghinae</taxon>
        <taxon>Sorghum</taxon>
    </lineage>
</organism>
<dbReference type="AlphaFoldDB" id="A0A1W0W7Q5"/>
<protein>
    <submittedName>
        <fullName evidence="1">Uncharacterized protein</fullName>
    </submittedName>
</protein>
<reference evidence="1 2" key="1">
    <citation type="journal article" date="2009" name="Nature">
        <title>The Sorghum bicolor genome and the diversification of grasses.</title>
        <authorList>
            <person name="Paterson A.H."/>
            <person name="Bowers J.E."/>
            <person name="Bruggmann R."/>
            <person name="Dubchak I."/>
            <person name="Grimwood J."/>
            <person name="Gundlach H."/>
            <person name="Haberer G."/>
            <person name="Hellsten U."/>
            <person name="Mitros T."/>
            <person name="Poliakov A."/>
            <person name="Schmutz J."/>
            <person name="Spannagl M."/>
            <person name="Tang H."/>
            <person name="Wang X."/>
            <person name="Wicker T."/>
            <person name="Bharti A.K."/>
            <person name="Chapman J."/>
            <person name="Feltus F.A."/>
            <person name="Gowik U."/>
            <person name="Grigoriev I.V."/>
            <person name="Lyons E."/>
            <person name="Maher C.A."/>
            <person name="Martis M."/>
            <person name="Narechania A."/>
            <person name="Otillar R.P."/>
            <person name="Penning B.W."/>
            <person name="Salamov A.A."/>
            <person name="Wang Y."/>
            <person name="Zhang L."/>
            <person name="Carpita N.C."/>
            <person name="Freeling M."/>
            <person name="Gingle A.R."/>
            <person name="Hash C.T."/>
            <person name="Keller B."/>
            <person name="Klein P."/>
            <person name="Kresovich S."/>
            <person name="McCann M.C."/>
            <person name="Ming R."/>
            <person name="Peterson D.G."/>
            <person name="Mehboob-ur-Rahman"/>
            <person name="Ware D."/>
            <person name="Westhoff P."/>
            <person name="Mayer K.F."/>
            <person name="Messing J."/>
            <person name="Rokhsar D.S."/>
        </authorList>
    </citation>
    <scope>NUCLEOTIDE SEQUENCE [LARGE SCALE GENOMIC DNA]</scope>
    <source>
        <strain evidence="2">cv. BTx623</strain>
    </source>
</reference>
<evidence type="ECO:0000313" key="1">
    <source>
        <dbReference type="EMBL" id="OQU90355.1"/>
    </source>
</evidence>
<proteinExistence type="predicted"/>
<reference evidence="2" key="2">
    <citation type="journal article" date="2018" name="Plant J.">
        <title>The Sorghum bicolor reference genome: improved assembly, gene annotations, a transcriptome atlas, and signatures of genome organization.</title>
        <authorList>
            <person name="McCormick R.F."/>
            <person name="Truong S.K."/>
            <person name="Sreedasyam A."/>
            <person name="Jenkins J."/>
            <person name="Shu S."/>
            <person name="Sims D."/>
            <person name="Kennedy M."/>
            <person name="Amirebrahimi M."/>
            <person name="Weers B.D."/>
            <person name="McKinley B."/>
            <person name="Mattison A."/>
            <person name="Morishige D.T."/>
            <person name="Grimwood J."/>
            <person name="Schmutz J."/>
            <person name="Mullet J.E."/>
        </authorList>
    </citation>
    <scope>NUCLEOTIDE SEQUENCE [LARGE SCALE GENOMIC DNA]</scope>
    <source>
        <strain evidence="2">cv. BTx623</strain>
    </source>
</reference>
<accession>A0A1W0W7Q5</accession>
<dbReference type="Proteomes" id="UP000000768">
    <property type="component" value="Chromosome 2"/>
</dbReference>
<gene>
    <name evidence="1" type="ORF">SORBI_3002G394466</name>
</gene>
<name>A0A1W0W7Q5_SORBI</name>
<keyword evidence="2" id="KW-1185">Reference proteome</keyword>
<dbReference type="InParanoid" id="A0A1W0W7Q5"/>
<sequence>MEFGTAVCHATADTNRMQCDACMGHRQCALFSLPSCCFSSLQECQTHLFEIAASSLLACCASNTKSLVRRSLLFSLLSKTKTEDMTTCGRSGPRDTELGPKPFLWTTSAEYLVWSARQHRWGPGRLLFCLESSNRRENLASLRCPHSESGHSIPSDKARGAPFRAKTVECSCSLGGQVICSDRDVGSSSVGRPIAESPISSCNTIFRTSFQNTCLTEPLVNILQLHSKDGVTSTFFFFDNK</sequence>
<evidence type="ECO:0000313" key="2">
    <source>
        <dbReference type="Proteomes" id="UP000000768"/>
    </source>
</evidence>